<comment type="caution">
    <text evidence="3">The sequence shown here is derived from an EMBL/GenBank/DDBJ whole genome shotgun (WGS) entry which is preliminary data.</text>
</comment>
<dbReference type="EMBL" id="JBHRYA010000001">
    <property type="protein sequence ID" value="MFC3714734.1"/>
    <property type="molecule type" value="Genomic_DNA"/>
</dbReference>
<dbReference type="RefSeq" id="WP_386741680.1">
    <property type="nucleotide sequence ID" value="NZ_JBHRYA010000001.1"/>
</dbReference>
<evidence type="ECO:0008006" key="5">
    <source>
        <dbReference type="Google" id="ProtNLM"/>
    </source>
</evidence>
<dbReference type="Proteomes" id="UP001595705">
    <property type="component" value="Unassembled WGS sequence"/>
</dbReference>
<keyword evidence="2" id="KW-0732">Signal</keyword>
<evidence type="ECO:0000313" key="4">
    <source>
        <dbReference type="Proteomes" id="UP001595705"/>
    </source>
</evidence>
<proteinExistence type="predicted"/>
<accession>A0ABV7XJ27</accession>
<evidence type="ECO:0000256" key="1">
    <source>
        <dbReference type="SAM" id="MobiDB-lite"/>
    </source>
</evidence>
<gene>
    <name evidence="3" type="ORF">ACFONC_00995</name>
</gene>
<organism evidence="3 4">
    <name type="scientific">Luteimonas soli</name>
    <dbReference type="NCBI Taxonomy" id="1648966"/>
    <lineage>
        <taxon>Bacteria</taxon>
        <taxon>Pseudomonadati</taxon>
        <taxon>Pseudomonadota</taxon>
        <taxon>Gammaproteobacteria</taxon>
        <taxon>Lysobacterales</taxon>
        <taxon>Lysobacteraceae</taxon>
        <taxon>Luteimonas</taxon>
    </lineage>
</organism>
<keyword evidence="4" id="KW-1185">Reference proteome</keyword>
<evidence type="ECO:0000256" key="2">
    <source>
        <dbReference type="SAM" id="SignalP"/>
    </source>
</evidence>
<feature type="region of interest" description="Disordered" evidence="1">
    <location>
        <begin position="29"/>
        <end position="80"/>
    </location>
</feature>
<reference evidence="4" key="1">
    <citation type="journal article" date="2019" name="Int. J. Syst. Evol. Microbiol.">
        <title>The Global Catalogue of Microorganisms (GCM) 10K type strain sequencing project: providing services to taxonomists for standard genome sequencing and annotation.</title>
        <authorList>
            <consortium name="The Broad Institute Genomics Platform"/>
            <consortium name="The Broad Institute Genome Sequencing Center for Infectious Disease"/>
            <person name="Wu L."/>
            <person name="Ma J."/>
        </authorList>
    </citation>
    <scope>NUCLEOTIDE SEQUENCE [LARGE SCALE GENOMIC DNA]</scope>
    <source>
        <strain evidence="4">KCTC 42441</strain>
    </source>
</reference>
<feature type="chain" id="PRO_5045416519" description="Secreted protein" evidence="2">
    <location>
        <begin position="21"/>
        <end position="91"/>
    </location>
</feature>
<feature type="signal peptide" evidence="2">
    <location>
        <begin position="1"/>
        <end position="20"/>
    </location>
</feature>
<protein>
    <recommendedName>
        <fullName evidence="5">Secreted protein</fullName>
    </recommendedName>
</protein>
<evidence type="ECO:0000313" key="3">
    <source>
        <dbReference type="EMBL" id="MFC3714734.1"/>
    </source>
</evidence>
<sequence length="91" mass="9760">MSIRLALCLLLLCASLPLVARDMPLLSAQDSGCQDDTATQDGDDDVRPASTKPAAHTVKPAKAKPGARHAGDNIGEIRPPRWHSFLPGMFR</sequence>
<name>A0ABV7XJ27_9GAMM</name>